<keyword evidence="2 4" id="KW-0238">DNA-binding</keyword>
<dbReference type="EMBL" id="JAWSTH010000011">
    <property type="protein sequence ID" value="MDW5593991.1"/>
    <property type="molecule type" value="Genomic_DNA"/>
</dbReference>
<evidence type="ECO:0000259" key="5">
    <source>
        <dbReference type="PROSITE" id="PS50977"/>
    </source>
</evidence>
<evidence type="ECO:0000256" key="2">
    <source>
        <dbReference type="ARBA" id="ARBA00023125"/>
    </source>
</evidence>
<dbReference type="InterPro" id="IPR004111">
    <property type="entry name" value="Repressor_TetR_C"/>
</dbReference>
<dbReference type="Proteomes" id="UP001284601">
    <property type="component" value="Unassembled WGS sequence"/>
</dbReference>
<dbReference type="Pfam" id="PF02909">
    <property type="entry name" value="TetR_C_1"/>
    <property type="match status" value="1"/>
</dbReference>
<evidence type="ECO:0000313" key="7">
    <source>
        <dbReference type="Proteomes" id="UP001284601"/>
    </source>
</evidence>
<keyword evidence="1" id="KW-0805">Transcription regulation</keyword>
<evidence type="ECO:0000313" key="6">
    <source>
        <dbReference type="EMBL" id="MDW5593991.1"/>
    </source>
</evidence>
<sequence length="249" mass="27824">MATPDDRRAASDEALRMLWQPSARPARGPKPKLTLEQVVDTAIELADDVGLDAMSMRAVARVLGVGAMSLYRYVPSKETLVELMFDAVLRRQPRAHELPGHWREQLEAVARLDLAFYLRHPWVLEISGSRPPLGPGTFDVYESVLRVVADTGLTKAELSPAVSSLAAYVRGAAHGELMKARAVRESGISDEEWWGARDEFWQHHFDPERYPTITAIYTAGGYENAPDEFEFGLQRLLDGLGVLIDRRRG</sequence>
<dbReference type="InterPro" id="IPR001647">
    <property type="entry name" value="HTH_TetR"/>
</dbReference>
<proteinExistence type="predicted"/>
<dbReference type="PANTHER" id="PTHR30055">
    <property type="entry name" value="HTH-TYPE TRANSCRIPTIONAL REGULATOR RUTR"/>
    <property type="match status" value="1"/>
</dbReference>
<dbReference type="SUPFAM" id="SSF48498">
    <property type="entry name" value="Tetracyclin repressor-like, C-terminal domain"/>
    <property type="match status" value="1"/>
</dbReference>
<dbReference type="InterPro" id="IPR036271">
    <property type="entry name" value="Tet_transcr_reg_TetR-rel_C_sf"/>
</dbReference>
<feature type="DNA-binding region" description="H-T-H motif" evidence="4">
    <location>
        <begin position="55"/>
        <end position="74"/>
    </location>
</feature>
<dbReference type="Pfam" id="PF00440">
    <property type="entry name" value="TetR_N"/>
    <property type="match status" value="1"/>
</dbReference>
<dbReference type="Gene3D" id="1.10.357.10">
    <property type="entry name" value="Tetracycline Repressor, domain 2"/>
    <property type="match status" value="1"/>
</dbReference>
<dbReference type="PANTHER" id="PTHR30055:SF151">
    <property type="entry name" value="TRANSCRIPTIONAL REGULATORY PROTEIN"/>
    <property type="match status" value="1"/>
</dbReference>
<protein>
    <submittedName>
        <fullName evidence="6">TetR/AcrR family transcriptional regulator</fullName>
    </submittedName>
</protein>
<reference evidence="7" key="1">
    <citation type="submission" date="2023-07" db="EMBL/GenBank/DDBJ databases">
        <title>Conexibacter stalactiti sp. nov., isolated from stalactites in a lava cave and emended description of the genus Conexibacter.</title>
        <authorList>
            <person name="Lee S.D."/>
        </authorList>
    </citation>
    <scope>NUCLEOTIDE SEQUENCE [LARGE SCALE GENOMIC DNA]</scope>
    <source>
        <strain evidence="7">KCTC 39840</strain>
    </source>
</reference>
<feature type="domain" description="HTH tetR-type" evidence="5">
    <location>
        <begin position="32"/>
        <end position="92"/>
    </location>
</feature>
<reference evidence="6 7" key="2">
    <citation type="submission" date="2023-10" db="EMBL/GenBank/DDBJ databases">
        <authorList>
            <person name="Han X.F."/>
        </authorList>
    </citation>
    <scope>NUCLEOTIDE SEQUENCE [LARGE SCALE GENOMIC DNA]</scope>
    <source>
        <strain evidence="6 7">KCTC 39840</strain>
    </source>
</reference>
<evidence type="ECO:0000256" key="3">
    <source>
        <dbReference type="ARBA" id="ARBA00023163"/>
    </source>
</evidence>
<dbReference type="InterPro" id="IPR050109">
    <property type="entry name" value="HTH-type_TetR-like_transc_reg"/>
</dbReference>
<dbReference type="SUPFAM" id="SSF46689">
    <property type="entry name" value="Homeodomain-like"/>
    <property type="match status" value="1"/>
</dbReference>
<keyword evidence="3" id="KW-0804">Transcription</keyword>
<keyword evidence="7" id="KW-1185">Reference proteome</keyword>
<name>A0ABU4HKY8_9ACTN</name>
<dbReference type="PROSITE" id="PS50977">
    <property type="entry name" value="HTH_TETR_2"/>
    <property type="match status" value="1"/>
</dbReference>
<dbReference type="RefSeq" id="WP_318596249.1">
    <property type="nucleotide sequence ID" value="NZ_JAWSTH010000011.1"/>
</dbReference>
<dbReference type="Gene3D" id="1.10.10.60">
    <property type="entry name" value="Homeodomain-like"/>
    <property type="match status" value="1"/>
</dbReference>
<evidence type="ECO:0000256" key="1">
    <source>
        <dbReference type="ARBA" id="ARBA00023015"/>
    </source>
</evidence>
<gene>
    <name evidence="6" type="ORF">R7226_06580</name>
</gene>
<comment type="caution">
    <text evidence="6">The sequence shown here is derived from an EMBL/GenBank/DDBJ whole genome shotgun (WGS) entry which is preliminary data.</text>
</comment>
<dbReference type="InterPro" id="IPR009057">
    <property type="entry name" value="Homeodomain-like_sf"/>
</dbReference>
<accession>A0ABU4HKY8</accession>
<evidence type="ECO:0000256" key="4">
    <source>
        <dbReference type="PROSITE-ProRule" id="PRU00335"/>
    </source>
</evidence>
<organism evidence="6 7">
    <name type="scientific">Conexibacter stalactiti</name>
    <dbReference type="NCBI Taxonomy" id="1940611"/>
    <lineage>
        <taxon>Bacteria</taxon>
        <taxon>Bacillati</taxon>
        <taxon>Actinomycetota</taxon>
        <taxon>Thermoleophilia</taxon>
        <taxon>Solirubrobacterales</taxon>
        <taxon>Conexibacteraceae</taxon>
        <taxon>Conexibacter</taxon>
    </lineage>
</organism>